<dbReference type="GO" id="GO:0019144">
    <property type="term" value="F:ADP-sugar diphosphatase activity"/>
    <property type="evidence" value="ECO:0007669"/>
    <property type="project" value="TreeGrafter"/>
</dbReference>
<dbReference type="Gene3D" id="3.90.79.10">
    <property type="entry name" value="Nucleoside Triphosphate Pyrophosphohydrolase"/>
    <property type="match status" value="1"/>
</dbReference>
<dbReference type="PANTHER" id="PTHR11839:SF12">
    <property type="entry name" value="ADP COMPOUNDS HYDROLASE NUDE"/>
    <property type="match status" value="1"/>
</dbReference>
<comment type="cofactor">
    <cofactor evidence="1">
        <name>Mg(2+)</name>
        <dbReference type="ChEBI" id="CHEBI:18420"/>
    </cofactor>
</comment>
<dbReference type="GO" id="GO:0005829">
    <property type="term" value="C:cytosol"/>
    <property type="evidence" value="ECO:0007669"/>
    <property type="project" value="TreeGrafter"/>
</dbReference>
<evidence type="ECO:0000256" key="2">
    <source>
        <dbReference type="ARBA" id="ARBA00022801"/>
    </source>
</evidence>
<dbReference type="PANTHER" id="PTHR11839">
    <property type="entry name" value="UDP/ADP-SUGAR PYROPHOSPHATASE"/>
    <property type="match status" value="1"/>
</dbReference>
<dbReference type="InterPro" id="IPR000086">
    <property type="entry name" value="NUDIX_hydrolase_dom"/>
</dbReference>
<evidence type="ECO:0000256" key="1">
    <source>
        <dbReference type="ARBA" id="ARBA00001946"/>
    </source>
</evidence>
<dbReference type="GO" id="GO:0019693">
    <property type="term" value="P:ribose phosphate metabolic process"/>
    <property type="evidence" value="ECO:0007669"/>
    <property type="project" value="TreeGrafter"/>
</dbReference>
<dbReference type="SUPFAM" id="SSF55811">
    <property type="entry name" value="Nudix"/>
    <property type="match status" value="1"/>
</dbReference>
<evidence type="ECO:0000313" key="5">
    <source>
        <dbReference type="Proteomes" id="UP000179344"/>
    </source>
</evidence>
<organism evidence="4 5">
    <name type="scientific">Candidatus Muproteobacteria bacterium RBG_16_65_31</name>
    <dbReference type="NCBI Taxonomy" id="1817759"/>
    <lineage>
        <taxon>Bacteria</taxon>
        <taxon>Pseudomonadati</taxon>
        <taxon>Pseudomonadota</taxon>
        <taxon>Candidatus Muproteobacteria</taxon>
    </lineage>
</organism>
<dbReference type="EMBL" id="MFST01000132">
    <property type="protein sequence ID" value="OGI43049.1"/>
    <property type="molecule type" value="Genomic_DNA"/>
</dbReference>
<dbReference type="NCBIfam" id="NF008736">
    <property type="entry name" value="PRK11762.1"/>
    <property type="match status" value="1"/>
</dbReference>
<dbReference type="GO" id="GO:0006753">
    <property type="term" value="P:nucleoside phosphate metabolic process"/>
    <property type="evidence" value="ECO:0007669"/>
    <property type="project" value="TreeGrafter"/>
</dbReference>
<dbReference type="CDD" id="cd24156">
    <property type="entry name" value="NUDIX_ADPRase_NudE"/>
    <property type="match status" value="1"/>
</dbReference>
<accession>A0A1F6TDA8</accession>
<dbReference type="Proteomes" id="UP000179344">
    <property type="component" value="Unassembled WGS sequence"/>
</dbReference>
<dbReference type="InterPro" id="IPR015797">
    <property type="entry name" value="NUDIX_hydrolase-like_dom_sf"/>
</dbReference>
<reference evidence="4 5" key="1">
    <citation type="journal article" date="2016" name="Nat. Commun.">
        <title>Thousands of microbial genomes shed light on interconnected biogeochemical processes in an aquifer system.</title>
        <authorList>
            <person name="Anantharaman K."/>
            <person name="Brown C.T."/>
            <person name="Hug L.A."/>
            <person name="Sharon I."/>
            <person name="Castelle C.J."/>
            <person name="Probst A.J."/>
            <person name="Thomas B.C."/>
            <person name="Singh A."/>
            <person name="Wilkins M.J."/>
            <person name="Karaoz U."/>
            <person name="Brodie E.L."/>
            <person name="Williams K.H."/>
            <person name="Hubbard S.S."/>
            <person name="Banfield J.F."/>
        </authorList>
    </citation>
    <scope>NUCLEOTIDE SEQUENCE [LARGE SCALE GENOMIC DNA]</scope>
</reference>
<keyword evidence="2 4" id="KW-0378">Hydrolase</keyword>
<feature type="domain" description="Nudix hydrolase" evidence="3">
    <location>
        <begin position="39"/>
        <end position="170"/>
    </location>
</feature>
<dbReference type="Pfam" id="PF00293">
    <property type="entry name" value="NUDIX"/>
    <property type="match status" value="1"/>
</dbReference>
<dbReference type="FunFam" id="3.90.79.10:FF:000006">
    <property type="entry name" value="ADP compounds hydrolase NudE"/>
    <property type="match status" value="1"/>
</dbReference>
<evidence type="ECO:0000313" key="4">
    <source>
        <dbReference type="EMBL" id="OGI43049.1"/>
    </source>
</evidence>
<gene>
    <name evidence="4" type="ORF">A2V92_01510</name>
</gene>
<protein>
    <submittedName>
        <fullName evidence="4">ADP compounds hydrolase NudE</fullName>
    </submittedName>
</protein>
<dbReference type="AlphaFoldDB" id="A0A1F6TDA8"/>
<comment type="caution">
    <text evidence="4">The sequence shown here is derived from an EMBL/GenBank/DDBJ whole genome shotgun (WGS) entry which is preliminary data.</text>
</comment>
<dbReference type="PROSITE" id="PS51462">
    <property type="entry name" value="NUDIX"/>
    <property type="match status" value="1"/>
</dbReference>
<dbReference type="PROSITE" id="PS00893">
    <property type="entry name" value="NUDIX_BOX"/>
    <property type="match status" value="1"/>
</dbReference>
<evidence type="ECO:0000259" key="3">
    <source>
        <dbReference type="PROSITE" id="PS51462"/>
    </source>
</evidence>
<proteinExistence type="predicted"/>
<sequence length="185" mass="20655">MPKKPEITRTETIARTRLFRVEQVDLRFSNGREVCYERLRGSSAGAVLVVPLLDARTVLLIREYAAAVERYELALPKGRIEEGETPLAAANREIMEEVGYGAKTLTPLKCVTLAPGYFNHTTHVVLAQDLYPERIPGDEPEAIEVVPWSLDELPALCALEECTEARSIAALYLVREFLQSSRGRA</sequence>
<dbReference type="InterPro" id="IPR020084">
    <property type="entry name" value="NUDIX_hydrolase_CS"/>
</dbReference>
<name>A0A1F6TDA8_9PROT</name>